<sequence>MYYCLSLIILTAVWLPVLLLDLIGKPFERGFYCDDTSIRYPYKDSTVTTAVLYSYSLVLPIAMMITVEIFRWKHNLKSENVSRQNICSTISISSSIRIPSVIAEIIHLVVIFLFGAACSQVATDFGKYTVGRLRPHFIDMCEPENLSELCPLGGPPVYITDFKCTGTNEKRIKDSRLSFPSGHASFSAYTMLFLALYLQRRMNWTGSKLFRSTIQITALMLTWYTGLSRITDYKHHWSDVLAGFFIGFTAASLTASLIRVQALYPYKLLTKTLNLDDVANKLTKSSVAALYNLDDLTMIKMKVVNFCDESCGLGPWALVGTTAVESCVVSRNREFSVLATAGCA</sequence>
<evidence type="ECO:0000313" key="8">
    <source>
        <dbReference type="EMBL" id="EFX79832.1"/>
    </source>
</evidence>
<dbReference type="eggNOG" id="KOG3030">
    <property type="taxonomic scope" value="Eukaryota"/>
</dbReference>
<gene>
    <name evidence="8" type="ORF">DAPPUDRAFT_319295</name>
</gene>
<dbReference type="GO" id="GO:0005886">
    <property type="term" value="C:plasma membrane"/>
    <property type="evidence" value="ECO:0000318"/>
    <property type="project" value="GO_Central"/>
</dbReference>
<dbReference type="GO" id="GO:0046839">
    <property type="term" value="P:phospholipid dephosphorylation"/>
    <property type="evidence" value="ECO:0000318"/>
    <property type="project" value="GO_Central"/>
</dbReference>
<evidence type="ECO:0000256" key="2">
    <source>
        <dbReference type="ARBA" id="ARBA00008816"/>
    </source>
</evidence>
<dbReference type="CDD" id="cd03384">
    <property type="entry name" value="PAP2_wunen"/>
    <property type="match status" value="1"/>
</dbReference>
<feature type="transmembrane region" description="Helical" evidence="6">
    <location>
        <begin position="101"/>
        <end position="122"/>
    </location>
</feature>
<keyword evidence="4 6" id="KW-1133">Transmembrane helix</keyword>
<dbReference type="FunCoup" id="E9GLA0">
    <property type="interactions" value="240"/>
</dbReference>
<dbReference type="InterPro" id="IPR000326">
    <property type="entry name" value="PAP2/HPO"/>
</dbReference>
<feature type="transmembrane region" description="Helical" evidence="6">
    <location>
        <begin position="209"/>
        <end position="228"/>
    </location>
</feature>
<dbReference type="FunFam" id="1.20.144.10:FF:000036">
    <property type="entry name" value="Putative phosphatidate phosphatase"/>
    <property type="match status" value="1"/>
</dbReference>
<dbReference type="SUPFAM" id="SSF48317">
    <property type="entry name" value="Acid phosphatase/Vanadium-dependent haloperoxidase"/>
    <property type="match status" value="1"/>
</dbReference>
<keyword evidence="3 6" id="KW-0812">Transmembrane</keyword>
<dbReference type="HOGENOM" id="CLU_021458_3_2_1"/>
<dbReference type="GO" id="GO:0008195">
    <property type="term" value="F:phosphatidate phosphatase activity"/>
    <property type="evidence" value="ECO:0000318"/>
    <property type="project" value="GO_Central"/>
</dbReference>
<evidence type="ECO:0000256" key="4">
    <source>
        <dbReference type="ARBA" id="ARBA00022989"/>
    </source>
</evidence>
<dbReference type="EMBL" id="GL732550">
    <property type="protein sequence ID" value="EFX79832.1"/>
    <property type="molecule type" value="Genomic_DNA"/>
</dbReference>
<reference evidence="8 9" key="1">
    <citation type="journal article" date="2011" name="Science">
        <title>The ecoresponsive genome of Daphnia pulex.</title>
        <authorList>
            <person name="Colbourne J.K."/>
            <person name="Pfrender M.E."/>
            <person name="Gilbert D."/>
            <person name="Thomas W.K."/>
            <person name="Tucker A."/>
            <person name="Oakley T.H."/>
            <person name="Tokishita S."/>
            <person name="Aerts A."/>
            <person name="Arnold G.J."/>
            <person name="Basu M.K."/>
            <person name="Bauer D.J."/>
            <person name="Caceres C.E."/>
            <person name="Carmel L."/>
            <person name="Casola C."/>
            <person name="Choi J.H."/>
            <person name="Detter J.C."/>
            <person name="Dong Q."/>
            <person name="Dusheyko S."/>
            <person name="Eads B.D."/>
            <person name="Frohlich T."/>
            <person name="Geiler-Samerotte K.A."/>
            <person name="Gerlach D."/>
            <person name="Hatcher P."/>
            <person name="Jogdeo S."/>
            <person name="Krijgsveld J."/>
            <person name="Kriventseva E.V."/>
            <person name="Kultz D."/>
            <person name="Laforsch C."/>
            <person name="Lindquist E."/>
            <person name="Lopez J."/>
            <person name="Manak J.R."/>
            <person name="Muller J."/>
            <person name="Pangilinan J."/>
            <person name="Patwardhan R.P."/>
            <person name="Pitluck S."/>
            <person name="Pritham E.J."/>
            <person name="Rechtsteiner A."/>
            <person name="Rho M."/>
            <person name="Rogozin I.B."/>
            <person name="Sakarya O."/>
            <person name="Salamov A."/>
            <person name="Schaack S."/>
            <person name="Shapiro H."/>
            <person name="Shiga Y."/>
            <person name="Skalitzky C."/>
            <person name="Smith Z."/>
            <person name="Souvorov A."/>
            <person name="Sung W."/>
            <person name="Tang Z."/>
            <person name="Tsuchiya D."/>
            <person name="Tu H."/>
            <person name="Vos H."/>
            <person name="Wang M."/>
            <person name="Wolf Y.I."/>
            <person name="Yamagata H."/>
            <person name="Yamada T."/>
            <person name="Ye Y."/>
            <person name="Shaw J.R."/>
            <person name="Andrews J."/>
            <person name="Crease T.J."/>
            <person name="Tang H."/>
            <person name="Lucas S.M."/>
            <person name="Robertson H.M."/>
            <person name="Bork P."/>
            <person name="Koonin E.V."/>
            <person name="Zdobnov E.M."/>
            <person name="Grigoriev I.V."/>
            <person name="Lynch M."/>
            <person name="Boore J.L."/>
        </authorList>
    </citation>
    <scope>NUCLEOTIDE SEQUENCE [LARGE SCALE GENOMIC DNA]</scope>
</reference>
<dbReference type="InterPro" id="IPR043216">
    <property type="entry name" value="PAP-like"/>
</dbReference>
<dbReference type="OrthoDB" id="8907274at2759"/>
<comment type="subcellular location">
    <subcellularLocation>
        <location evidence="1">Membrane</location>
        <topology evidence="1">Multi-pass membrane protein</topology>
    </subcellularLocation>
</comment>
<evidence type="ECO:0000259" key="7">
    <source>
        <dbReference type="SMART" id="SM00014"/>
    </source>
</evidence>
<dbReference type="GO" id="GO:0007165">
    <property type="term" value="P:signal transduction"/>
    <property type="evidence" value="ECO:0000318"/>
    <property type="project" value="GO_Central"/>
</dbReference>
<evidence type="ECO:0000313" key="9">
    <source>
        <dbReference type="Proteomes" id="UP000000305"/>
    </source>
</evidence>
<evidence type="ECO:0000256" key="1">
    <source>
        <dbReference type="ARBA" id="ARBA00004141"/>
    </source>
</evidence>
<dbReference type="KEGG" id="dpx:DAPPUDRAFT_319295"/>
<feature type="transmembrane region" description="Helical" evidence="6">
    <location>
        <begin position="50"/>
        <end position="70"/>
    </location>
</feature>
<dbReference type="SMART" id="SM00014">
    <property type="entry name" value="acidPPc"/>
    <property type="match status" value="1"/>
</dbReference>
<dbReference type="Pfam" id="PF01569">
    <property type="entry name" value="PAP2"/>
    <property type="match status" value="1"/>
</dbReference>
<dbReference type="GO" id="GO:0006644">
    <property type="term" value="P:phospholipid metabolic process"/>
    <property type="evidence" value="ECO:0000318"/>
    <property type="project" value="GO_Central"/>
</dbReference>
<dbReference type="STRING" id="6669.E9GLA0"/>
<dbReference type="PANTHER" id="PTHR10165:SF197">
    <property type="entry name" value="FI04477P-RELATED"/>
    <property type="match status" value="1"/>
</dbReference>
<dbReference type="AlphaFoldDB" id="E9GLA0"/>
<keyword evidence="5 6" id="KW-0472">Membrane</keyword>
<evidence type="ECO:0000256" key="6">
    <source>
        <dbReference type="SAM" id="Phobius"/>
    </source>
</evidence>
<feature type="domain" description="Phosphatidic acid phosphatase type 2/haloperoxidase" evidence="7">
    <location>
        <begin position="109"/>
        <end position="255"/>
    </location>
</feature>
<dbReference type="Proteomes" id="UP000000305">
    <property type="component" value="Unassembled WGS sequence"/>
</dbReference>
<evidence type="ECO:0000256" key="5">
    <source>
        <dbReference type="ARBA" id="ARBA00023136"/>
    </source>
</evidence>
<dbReference type="Gene3D" id="1.20.144.10">
    <property type="entry name" value="Phosphatidic acid phosphatase type 2/haloperoxidase"/>
    <property type="match status" value="1"/>
</dbReference>
<dbReference type="InterPro" id="IPR036938">
    <property type="entry name" value="PAP2/HPO_sf"/>
</dbReference>
<dbReference type="InParanoid" id="E9GLA0"/>
<feature type="transmembrane region" description="Helical" evidence="6">
    <location>
        <begin position="240"/>
        <end position="258"/>
    </location>
</feature>
<dbReference type="PANTHER" id="PTHR10165">
    <property type="entry name" value="LIPID PHOSPHATE PHOSPHATASE"/>
    <property type="match status" value="1"/>
</dbReference>
<dbReference type="PhylomeDB" id="E9GLA0"/>
<protein>
    <recommendedName>
        <fullName evidence="7">Phosphatidic acid phosphatase type 2/haloperoxidase domain-containing protein</fullName>
    </recommendedName>
</protein>
<dbReference type="OMA" id="RVVDHMH"/>
<name>E9GLA0_DAPPU</name>
<comment type="similarity">
    <text evidence="2">Belongs to the PA-phosphatase related phosphoesterase family.</text>
</comment>
<evidence type="ECO:0000256" key="3">
    <source>
        <dbReference type="ARBA" id="ARBA00022692"/>
    </source>
</evidence>
<proteinExistence type="inferred from homology"/>
<feature type="transmembrane region" description="Helical" evidence="6">
    <location>
        <begin position="177"/>
        <end position="197"/>
    </location>
</feature>
<accession>E9GLA0</accession>
<keyword evidence="9" id="KW-1185">Reference proteome</keyword>
<organism evidence="8 9">
    <name type="scientific">Daphnia pulex</name>
    <name type="common">Water flea</name>
    <dbReference type="NCBI Taxonomy" id="6669"/>
    <lineage>
        <taxon>Eukaryota</taxon>
        <taxon>Metazoa</taxon>
        <taxon>Ecdysozoa</taxon>
        <taxon>Arthropoda</taxon>
        <taxon>Crustacea</taxon>
        <taxon>Branchiopoda</taxon>
        <taxon>Diplostraca</taxon>
        <taxon>Cladocera</taxon>
        <taxon>Anomopoda</taxon>
        <taxon>Daphniidae</taxon>
        <taxon>Daphnia</taxon>
    </lineage>
</organism>